<comment type="caution">
    <text evidence="11">The sequence shown here is derived from an EMBL/GenBank/DDBJ whole genome shotgun (WGS) entry which is preliminary data.</text>
</comment>
<evidence type="ECO:0000256" key="6">
    <source>
        <dbReference type="ARBA" id="ARBA00022989"/>
    </source>
</evidence>
<evidence type="ECO:0000256" key="8">
    <source>
        <dbReference type="SAM" id="Phobius"/>
    </source>
</evidence>
<comment type="similarity">
    <text evidence="2">Belongs to the glycosyltransferase 2 family.</text>
</comment>
<name>A0A1G1V2X0_9BACT</name>
<proteinExistence type="inferred from homology"/>
<evidence type="ECO:0000259" key="10">
    <source>
        <dbReference type="Pfam" id="PF04138"/>
    </source>
</evidence>
<dbReference type="InterPro" id="IPR039528">
    <property type="entry name" value="DPM1-like"/>
</dbReference>
<dbReference type="Pfam" id="PF04138">
    <property type="entry name" value="GtrA_DPMS_TM"/>
    <property type="match status" value="1"/>
</dbReference>
<dbReference type="GO" id="GO:0009247">
    <property type="term" value="P:glycolipid biosynthetic process"/>
    <property type="evidence" value="ECO:0007669"/>
    <property type="project" value="TreeGrafter"/>
</dbReference>
<dbReference type="GO" id="GO:0016020">
    <property type="term" value="C:membrane"/>
    <property type="evidence" value="ECO:0007669"/>
    <property type="project" value="UniProtKB-SubCell"/>
</dbReference>
<evidence type="ECO:0000256" key="7">
    <source>
        <dbReference type="ARBA" id="ARBA00023136"/>
    </source>
</evidence>
<evidence type="ECO:0000256" key="5">
    <source>
        <dbReference type="ARBA" id="ARBA00022692"/>
    </source>
</evidence>
<dbReference type="Gene3D" id="3.90.550.10">
    <property type="entry name" value="Spore Coat Polysaccharide Biosynthesis Protein SpsA, Chain A"/>
    <property type="match status" value="1"/>
</dbReference>
<dbReference type="InterPro" id="IPR007267">
    <property type="entry name" value="GtrA_DPMS_TM"/>
</dbReference>
<dbReference type="GO" id="GO:0004582">
    <property type="term" value="F:dolichyl-phosphate beta-D-mannosyltransferase activity"/>
    <property type="evidence" value="ECO:0007669"/>
    <property type="project" value="InterPro"/>
</dbReference>
<feature type="transmembrane region" description="Helical" evidence="8">
    <location>
        <begin position="245"/>
        <end position="267"/>
    </location>
</feature>
<dbReference type="SUPFAM" id="SSF53448">
    <property type="entry name" value="Nucleotide-diphospho-sugar transferases"/>
    <property type="match status" value="1"/>
</dbReference>
<keyword evidence="7 8" id="KW-0472">Membrane</keyword>
<evidence type="ECO:0000256" key="1">
    <source>
        <dbReference type="ARBA" id="ARBA00004141"/>
    </source>
</evidence>
<reference evidence="11 12" key="1">
    <citation type="journal article" date="2016" name="Nat. Commun.">
        <title>Thousands of microbial genomes shed light on interconnected biogeochemical processes in an aquifer system.</title>
        <authorList>
            <person name="Anantharaman K."/>
            <person name="Brown C.T."/>
            <person name="Hug L.A."/>
            <person name="Sharon I."/>
            <person name="Castelle C.J."/>
            <person name="Probst A.J."/>
            <person name="Thomas B.C."/>
            <person name="Singh A."/>
            <person name="Wilkins M.J."/>
            <person name="Karaoz U."/>
            <person name="Brodie E.L."/>
            <person name="Williams K.H."/>
            <person name="Hubbard S.S."/>
            <person name="Banfield J.F."/>
        </authorList>
    </citation>
    <scope>NUCLEOTIDE SEQUENCE [LARGE SCALE GENOMIC DNA]</scope>
</reference>
<keyword evidence="4" id="KW-0808">Transferase</keyword>
<dbReference type="PANTHER" id="PTHR43398:SF1">
    <property type="entry name" value="DOLICHOL-PHOSPHATE MANNOSYLTRANSFERASE SUBUNIT 1"/>
    <property type="match status" value="1"/>
</dbReference>
<dbReference type="InterPro" id="IPR029044">
    <property type="entry name" value="Nucleotide-diphossugar_trans"/>
</dbReference>
<feature type="domain" description="Glycosyltransferase 2-like" evidence="9">
    <location>
        <begin position="5"/>
        <end position="177"/>
    </location>
</feature>
<dbReference type="Proteomes" id="UP000177967">
    <property type="component" value="Unassembled WGS sequence"/>
</dbReference>
<dbReference type="CDD" id="cd06442">
    <property type="entry name" value="DPM1_like"/>
    <property type="match status" value="1"/>
</dbReference>
<dbReference type="EMBL" id="MHBW01000005">
    <property type="protein sequence ID" value="OGY09724.1"/>
    <property type="molecule type" value="Genomic_DNA"/>
</dbReference>
<dbReference type="InterPro" id="IPR001173">
    <property type="entry name" value="Glyco_trans_2-like"/>
</dbReference>
<feature type="transmembrane region" description="Helical" evidence="8">
    <location>
        <begin position="368"/>
        <end position="391"/>
    </location>
</feature>
<keyword evidence="3" id="KW-0328">Glycosyltransferase</keyword>
<feature type="transmembrane region" description="Helical" evidence="8">
    <location>
        <begin position="287"/>
        <end position="313"/>
    </location>
</feature>
<gene>
    <name evidence="11" type="ORF">A2782_02700</name>
</gene>
<evidence type="ECO:0000256" key="3">
    <source>
        <dbReference type="ARBA" id="ARBA00022676"/>
    </source>
</evidence>
<dbReference type="FunFam" id="3.90.550.10:FF:000122">
    <property type="entry name" value="Dolichol-phosphate mannosyltransferase subunit 1"/>
    <property type="match status" value="1"/>
</dbReference>
<accession>A0A1G1V2X0</accession>
<dbReference type="Pfam" id="PF00535">
    <property type="entry name" value="Glycos_transf_2"/>
    <property type="match status" value="1"/>
</dbReference>
<evidence type="ECO:0000313" key="11">
    <source>
        <dbReference type="EMBL" id="OGY09724.1"/>
    </source>
</evidence>
<keyword evidence="5 8" id="KW-0812">Transmembrane</keyword>
<dbReference type="AlphaFoldDB" id="A0A1G1V2X0"/>
<dbReference type="GO" id="GO:0000271">
    <property type="term" value="P:polysaccharide biosynthetic process"/>
    <property type="evidence" value="ECO:0007669"/>
    <property type="project" value="InterPro"/>
</dbReference>
<evidence type="ECO:0000256" key="4">
    <source>
        <dbReference type="ARBA" id="ARBA00022679"/>
    </source>
</evidence>
<evidence type="ECO:0000259" key="9">
    <source>
        <dbReference type="Pfam" id="PF00535"/>
    </source>
</evidence>
<evidence type="ECO:0000313" key="12">
    <source>
        <dbReference type="Proteomes" id="UP000177967"/>
    </source>
</evidence>
<organism evidence="11 12">
    <name type="scientific">Candidatus Blackburnbacteria bacterium RIFCSPHIGHO2_01_FULL_43_15b</name>
    <dbReference type="NCBI Taxonomy" id="1797513"/>
    <lineage>
        <taxon>Bacteria</taxon>
        <taxon>Candidatus Blackburniibacteriota</taxon>
    </lineage>
</organism>
<dbReference type="PANTHER" id="PTHR43398">
    <property type="entry name" value="DOLICHOL-PHOSPHATE MANNOSYLTRANSFERASE SUBUNIT 1"/>
    <property type="match status" value="1"/>
</dbReference>
<evidence type="ECO:0008006" key="13">
    <source>
        <dbReference type="Google" id="ProtNLM"/>
    </source>
</evidence>
<protein>
    <recommendedName>
        <fullName evidence="13">Glycosyltransferase 2-like domain-containing protein</fullName>
    </recommendedName>
</protein>
<evidence type="ECO:0000256" key="2">
    <source>
        <dbReference type="ARBA" id="ARBA00006739"/>
    </source>
</evidence>
<comment type="subcellular location">
    <subcellularLocation>
        <location evidence="1">Membrane</location>
        <topology evidence="1">Multi-pass membrane protein</topology>
    </subcellularLocation>
</comment>
<dbReference type="STRING" id="1797513.A2782_02700"/>
<feature type="transmembrane region" description="Helical" evidence="8">
    <location>
        <begin position="334"/>
        <end position="356"/>
    </location>
</feature>
<keyword evidence="6 8" id="KW-1133">Transmembrane helix</keyword>
<feature type="domain" description="GtrA/DPMS transmembrane" evidence="10">
    <location>
        <begin position="292"/>
        <end position="391"/>
    </location>
</feature>
<sequence>MKVIVIIPTYNEAKNIGRMLDILVKEEIPQVKKHNVEVLVVDSHSPDGTAEIVREKMKKYRAVHILETDKGGLGADYAKGMKYAIKEMKADAVIEFDADFQHDPKDIKRLIAGMDETGAGQVIGSRYVAGGGVPKAWGWNRKAMSFFGGLFARVVLLINVHDLTSGFKLTKTSFLERVDLDNLLSKSYAYKLHITHDIAKMGAKIVEVPIIFYERKEGVSKISRKDLVDSLMVVAKLRLRGSKRFIKFGIVGFVGYTINALGLRFFAQSSLTSYLAGTFAYLDNYPGLGIVAESSAWAGAFGAELAIVSNFLFNNFWTFAAKKITNPIQFVIKFLQFNLSSIAAVIVQFIVIGTSVKLFGDTEKVRQFALVAAIIFIIVPLNYTIYNVFIWKTWKLPILGRLSLRRPSASGTK</sequence>